<sequence length="126" mass="13417">MTKMNAIGWFDIFVDDLDRATAFYEAVLDTKLEQMGDPTGETQMMSFAADMSVYGAGGALSKSPNGRPGVGGTIIYFNAQDCAVEEGRVADAGGQVVRPKFSIGEFGFVSLCMDTEGNMFGVASMQ</sequence>
<dbReference type="InterPro" id="IPR052164">
    <property type="entry name" value="Anthracycline_SecMetBiosynth"/>
</dbReference>
<dbReference type="SUPFAM" id="SSF54593">
    <property type="entry name" value="Glyoxalase/Bleomycin resistance protein/Dihydroxybiphenyl dioxygenase"/>
    <property type="match status" value="1"/>
</dbReference>
<evidence type="ECO:0000313" key="2">
    <source>
        <dbReference type="EMBL" id="MBB4175203.1"/>
    </source>
</evidence>
<dbReference type="Proteomes" id="UP000565745">
    <property type="component" value="Unassembled WGS sequence"/>
</dbReference>
<evidence type="ECO:0000259" key="1">
    <source>
        <dbReference type="Pfam" id="PF00903"/>
    </source>
</evidence>
<dbReference type="RefSeq" id="WP_025055705.1">
    <property type="nucleotide sequence ID" value="NZ_JACIFU010000003.1"/>
</dbReference>
<comment type="caution">
    <text evidence="2">The sequence shown here is derived from an EMBL/GenBank/DDBJ whole genome shotgun (WGS) entry which is preliminary data.</text>
</comment>
<accession>A0A7W6MAU8</accession>
<dbReference type="OrthoDB" id="9793039at2"/>
<protein>
    <recommendedName>
        <fullName evidence="1">Glyoxalase/fosfomycin resistance/dioxygenase domain-containing protein</fullName>
    </recommendedName>
</protein>
<feature type="domain" description="Glyoxalase/fosfomycin resistance/dioxygenase" evidence="1">
    <location>
        <begin position="7"/>
        <end position="120"/>
    </location>
</feature>
<gene>
    <name evidence="2" type="ORF">GGR93_002991</name>
</gene>
<organism evidence="2 3">
    <name type="scientific">Sulfitobacter noctilucicola</name>
    <dbReference type="NCBI Taxonomy" id="1342301"/>
    <lineage>
        <taxon>Bacteria</taxon>
        <taxon>Pseudomonadati</taxon>
        <taxon>Pseudomonadota</taxon>
        <taxon>Alphaproteobacteria</taxon>
        <taxon>Rhodobacterales</taxon>
        <taxon>Roseobacteraceae</taxon>
        <taxon>Sulfitobacter</taxon>
    </lineage>
</organism>
<dbReference type="AlphaFoldDB" id="A0A7W6MAU8"/>
<name>A0A7W6MAU8_9RHOB</name>
<dbReference type="InterPro" id="IPR004360">
    <property type="entry name" value="Glyas_Fos-R_dOase_dom"/>
</dbReference>
<dbReference type="Pfam" id="PF00903">
    <property type="entry name" value="Glyoxalase"/>
    <property type="match status" value="1"/>
</dbReference>
<dbReference type="EMBL" id="JACIFU010000003">
    <property type="protein sequence ID" value="MBB4175203.1"/>
    <property type="molecule type" value="Genomic_DNA"/>
</dbReference>
<dbReference type="PANTHER" id="PTHR33993:SF2">
    <property type="entry name" value="VOC DOMAIN-CONTAINING PROTEIN"/>
    <property type="match status" value="1"/>
</dbReference>
<evidence type="ECO:0000313" key="3">
    <source>
        <dbReference type="Proteomes" id="UP000565745"/>
    </source>
</evidence>
<dbReference type="InterPro" id="IPR029068">
    <property type="entry name" value="Glyas_Bleomycin-R_OHBP_Dase"/>
</dbReference>
<reference evidence="2 3" key="1">
    <citation type="submission" date="2020-08" db="EMBL/GenBank/DDBJ databases">
        <title>Genomic Encyclopedia of Type Strains, Phase IV (KMG-IV): sequencing the most valuable type-strain genomes for metagenomic binning, comparative biology and taxonomic classification.</title>
        <authorList>
            <person name="Goeker M."/>
        </authorList>
    </citation>
    <scope>NUCLEOTIDE SEQUENCE [LARGE SCALE GENOMIC DNA]</scope>
    <source>
        <strain evidence="2 3">DSM 101015</strain>
    </source>
</reference>
<dbReference type="Gene3D" id="3.10.180.10">
    <property type="entry name" value="2,3-Dihydroxybiphenyl 1,2-Dioxygenase, domain 1"/>
    <property type="match status" value="1"/>
</dbReference>
<dbReference type="CDD" id="cd07247">
    <property type="entry name" value="SgaA_N_like"/>
    <property type="match status" value="1"/>
</dbReference>
<dbReference type="PANTHER" id="PTHR33993">
    <property type="entry name" value="GLYOXALASE-RELATED"/>
    <property type="match status" value="1"/>
</dbReference>
<keyword evidence="3" id="KW-1185">Reference proteome</keyword>
<proteinExistence type="predicted"/>